<evidence type="ECO:0000313" key="2">
    <source>
        <dbReference type="Proteomes" id="UP000308600"/>
    </source>
</evidence>
<evidence type="ECO:0000313" key="1">
    <source>
        <dbReference type="EMBL" id="TFK61772.1"/>
    </source>
</evidence>
<reference evidence="1 2" key="1">
    <citation type="journal article" date="2019" name="Nat. Ecol. Evol.">
        <title>Megaphylogeny resolves global patterns of mushroom evolution.</title>
        <authorList>
            <person name="Varga T."/>
            <person name="Krizsan K."/>
            <person name="Foldi C."/>
            <person name="Dima B."/>
            <person name="Sanchez-Garcia M."/>
            <person name="Sanchez-Ramirez S."/>
            <person name="Szollosi G.J."/>
            <person name="Szarkandi J.G."/>
            <person name="Papp V."/>
            <person name="Albert L."/>
            <person name="Andreopoulos W."/>
            <person name="Angelini C."/>
            <person name="Antonin V."/>
            <person name="Barry K.W."/>
            <person name="Bougher N.L."/>
            <person name="Buchanan P."/>
            <person name="Buyck B."/>
            <person name="Bense V."/>
            <person name="Catcheside P."/>
            <person name="Chovatia M."/>
            <person name="Cooper J."/>
            <person name="Damon W."/>
            <person name="Desjardin D."/>
            <person name="Finy P."/>
            <person name="Geml J."/>
            <person name="Haridas S."/>
            <person name="Hughes K."/>
            <person name="Justo A."/>
            <person name="Karasinski D."/>
            <person name="Kautmanova I."/>
            <person name="Kiss B."/>
            <person name="Kocsube S."/>
            <person name="Kotiranta H."/>
            <person name="LaButti K.M."/>
            <person name="Lechner B.E."/>
            <person name="Liimatainen K."/>
            <person name="Lipzen A."/>
            <person name="Lukacs Z."/>
            <person name="Mihaltcheva S."/>
            <person name="Morgado L.N."/>
            <person name="Niskanen T."/>
            <person name="Noordeloos M.E."/>
            <person name="Ohm R.A."/>
            <person name="Ortiz-Santana B."/>
            <person name="Ovrebo C."/>
            <person name="Racz N."/>
            <person name="Riley R."/>
            <person name="Savchenko A."/>
            <person name="Shiryaev A."/>
            <person name="Soop K."/>
            <person name="Spirin V."/>
            <person name="Szebenyi C."/>
            <person name="Tomsovsky M."/>
            <person name="Tulloss R.E."/>
            <person name="Uehling J."/>
            <person name="Grigoriev I.V."/>
            <person name="Vagvolgyi C."/>
            <person name="Papp T."/>
            <person name="Martin F.M."/>
            <person name="Miettinen O."/>
            <person name="Hibbett D.S."/>
            <person name="Nagy L.G."/>
        </authorList>
    </citation>
    <scope>NUCLEOTIDE SEQUENCE [LARGE SCALE GENOMIC DNA]</scope>
    <source>
        <strain evidence="1 2">NL-1719</strain>
    </source>
</reference>
<gene>
    <name evidence="1" type="ORF">BDN72DRAFT_777883</name>
</gene>
<dbReference type="Proteomes" id="UP000308600">
    <property type="component" value="Unassembled WGS sequence"/>
</dbReference>
<proteinExistence type="predicted"/>
<dbReference type="EMBL" id="ML208630">
    <property type="protein sequence ID" value="TFK61772.1"/>
    <property type="molecule type" value="Genomic_DNA"/>
</dbReference>
<accession>A0ACD3A7U0</accession>
<protein>
    <submittedName>
        <fullName evidence="1">Uncharacterized protein</fullName>
    </submittedName>
</protein>
<keyword evidence="2" id="KW-1185">Reference proteome</keyword>
<organism evidence="1 2">
    <name type="scientific">Pluteus cervinus</name>
    <dbReference type="NCBI Taxonomy" id="181527"/>
    <lineage>
        <taxon>Eukaryota</taxon>
        <taxon>Fungi</taxon>
        <taxon>Dikarya</taxon>
        <taxon>Basidiomycota</taxon>
        <taxon>Agaricomycotina</taxon>
        <taxon>Agaricomycetes</taxon>
        <taxon>Agaricomycetidae</taxon>
        <taxon>Agaricales</taxon>
        <taxon>Pluteineae</taxon>
        <taxon>Pluteaceae</taxon>
        <taxon>Pluteus</taxon>
    </lineage>
</organism>
<name>A0ACD3A7U0_9AGAR</name>
<sequence length="154" mass="16198">MDVCDDGSPLSPVGGSSSFTFSPSSSDSVHGTPLTASSLASTSPITSGHYGSFPSSNGSIPPPSISAPPASHSRKVPPPPSLAIRRAGEQKKQTLACLFCRERKIACGRPAEGSPDPTCNQCARRCFKCEYPTESKRGQHKRSKKKVLAEKAPN</sequence>